<organism evidence="3 4">
    <name type="scientific">Roseateles paludis</name>
    <dbReference type="NCBI Taxonomy" id="3145238"/>
    <lineage>
        <taxon>Bacteria</taxon>
        <taxon>Pseudomonadati</taxon>
        <taxon>Pseudomonadota</taxon>
        <taxon>Betaproteobacteria</taxon>
        <taxon>Burkholderiales</taxon>
        <taxon>Sphaerotilaceae</taxon>
        <taxon>Roseateles</taxon>
    </lineage>
</organism>
<sequence>MSPQQIALFADYNRWMNERLYEAAAGLTEAELAADRGAFFGSILGTLNHIAVADTVWMQRFAAHPPGFASLVEMAGLPSPRSLREPMAPDFAGLRAYRARLDALVLRWADELSPDHLAGSFSFARMSGERMTLRLGDVLLHFFNHQTHHRGQVSTLLSQLGIDIGVTDLLVKLPAVDA</sequence>
<evidence type="ECO:0000313" key="4">
    <source>
        <dbReference type="Proteomes" id="UP001495147"/>
    </source>
</evidence>
<dbReference type="PANTHER" id="PTHR37302:SF1">
    <property type="entry name" value="PROTEIN DINB"/>
    <property type="match status" value="1"/>
</dbReference>
<dbReference type="SUPFAM" id="SSF109854">
    <property type="entry name" value="DinB/YfiT-like putative metalloenzymes"/>
    <property type="match status" value="1"/>
</dbReference>
<dbReference type="InterPro" id="IPR007837">
    <property type="entry name" value="DinB"/>
</dbReference>
<comment type="caution">
    <text evidence="3">The sequence shown here is derived from an EMBL/GenBank/DDBJ whole genome shotgun (WGS) entry which is preliminary data.</text>
</comment>
<dbReference type="InterPro" id="IPR034660">
    <property type="entry name" value="DinB/YfiT-like"/>
</dbReference>
<proteinExistence type="inferred from homology"/>
<protein>
    <submittedName>
        <fullName evidence="3">DinB family protein</fullName>
    </submittedName>
</protein>
<dbReference type="Proteomes" id="UP001495147">
    <property type="component" value="Unassembled WGS sequence"/>
</dbReference>
<dbReference type="EMBL" id="JBDPZD010000001">
    <property type="protein sequence ID" value="MEO3690480.1"/>
    <property type="molecule type" value="Genomic_DNA"/>
</dbReference>
<gene>
    <name evidence="3" type="ORF">ABDJ85_03310</name>
</gene>
<dbReference type="PANTHER" id="PTHR37302">
    <property type="entry name" value="SLR1116 PROTEIN"/>
    <property type="match status" value="1"/>
</dbReference>
<name>A0ABV0FXS1_9BURK</name>
<accession>A0ABV0FXS1</accession>
<dbReference type="Gene3D" id="1.20.120.450">
    <property type="entry name" value="dinb family like domain"/>
    <property type="match status" value="1"/>
</dbReference>
<keyword evidence="2" id="KW-0479">Metal-binding</keyword>
<evidence type="ECO:0000256" key="2">
    <source>
        <dbReference type="ARBA" id="ARBA00022723"/>
    </source>
</evidence>
<evidence type="ECO:0000313" key="3">
    <source>
        <dbReference type="EMBL" id="MEO3690480.1"/>
    </source>
</evidence>
<dbReference type="Pfam" id="PF05163">
    <property type="entry name" value="DinB"/>
    <property type="match status" value="1"/>
</dbReference>
<keyword evidence="4" id="KW-1185">Reference proteome</keyword>
<comment type="similarity">
    <text evidence="1">Belongs to the DinB family.</text>
</comment>
<reference evidence="3 4" key="1">
    <citation type="submission" date="2024-05" db="EMBL/GenBank/DDBJ databases">
        <title>Roseateles sp. DJS-2-20 16S ribosomal RNA gene Genome sequencing and assembly.</title>
        <authorList>
            <person name="Woo H."/>
        </authorList>
    </citation>
    <scope>NUCLEOTIDE SEQUENCE [LARGE SCALE GENOMIC DNA]</scope>
    <source>
        <strain evidence="3 4">DJS-2-20</strain>
    </source>
</reference>
<evidence type="ECO:0000256" key="1">
    <source>
        <dbReference type="ARBA" id="ARBA00008635"/>
    </source>
</evidence>
<dbReference type="RefSeq" id="WP_347703310.1">
    <property type="nucleotide sequence ID" value="NZ_JBDPZD010000001.1"/>
</dbReference>